<feature type="domain" description="DUF4365" evidence="1">
    <location>
        <begin position="10"/>
        <end position="163"/>
    </location>
</feature>
<dbReference type="OrthoDB" id="4217735at2"/>
<proteinExistence type="predicted"/>
<accession>A0A1W2E9R5</accession>
<dbReference type="AlphaFoldDB" id="A0A1W2E9R5"/>
<name>A0A1W2E9R5_KIBAR</name>
<dbReference type="Proteomes" id="UP000192674">
    <property type="component" value="Unassembled WGS sequence"/>
</dbReference>
<keyword evidence="3" id="KW-1185">Reference proteome</keyword>
<gene>
    <name evidence="2" type="ORF">SAMN05661093_04059</name>
</gene>
<evidence type="ECO:0000313" key="3">
    <source>
        <dbReference type="Proteomes" id="UP000192674"/>
    </source>
</evidence>
<evidence type="ECO:0000313" key="2">
    <source>
        <dbReference type="EMBL" id="SMD06172.1"/>
    </source>
</evidence>
<reference evidence="2 3" key="1">
    <citation type="submission" date="2017-04" db="EMBL/GenBank/DDBJ databases">
        <authorList>
            <person name="Afonso C.L."/>
            <person name="Miller P.J."/>
            <person name="Scott M.A."/>
            <person name="Spackman E."/>
            <person name="Goraichik I."/>
            <person name="Dimitrov K.M."/>
            <person name="Suarez D.L."/>
            <person name="Swayne D.E."/>
        </authorList>
    </citation>
    <scope>NUCLEOTIDE SEQUENCE [LARGE SCALE GENOMIC DNA]</scope>
    <source>
        <strain evidence="2 3">DSM 43828</strain>
    </source>
</reference>
<dbReference type="Pfam" id="PF14280">
    <property type="entry name" value="DUF4365"/>
    <property type="match status" value="1"/>
</dbReference>
<sequence length="174" mass="19656">MLDARNHQGKFGEDYVRALASAAGLLVYQHDLDQDGVDLGFRLPGRSTGVASPCIEAQIKSWSRGEIKHGVSEWYFNGLNEAQFNRIAGDDFTVPRFLFLVRVPPDNVDYVEFTTEGMLLRHLAYYCSLRLESPIEHPDKKRKRPVRIPVANVLTTRSLLNLVRSVELIARSTA</sequence>
<organism evidence="2 3">
    <name type="scientific">Kibdelosporangium aridum</name>
    <dbReference type="NCBI Taxonomy" id="2030"/>
    <lineage>
        <taxon>Bacteria</taxon>
        <taxon>Bacillati</taxon>
        <taxon>Actinomycetota</taxon>
        <taxon>Actinomycetes</taxon>
        <taxon>Pseudonocardiales</taxon>
        <taxon>Pseudonocardiaceae</taxon>
        <taxon>Kibdelosporangium</taxon>
    </lineage>
</organism>
<dbReference type="InterPro" id="IPR025375">
    <property type="entry name" value="DUF4365"/>
</dbReference>
<dbReference type="EMBL" id="FWXV01000003">
    <property type="protein sequence ID" value="SMD06172.1"/>
    <property type="molecule type" value="Genomic_DNA"/>
</dbReference>
<dbReference type="RefSeq" id="WP_084428453.1">
    <property type="nucleotide sequence ID" value="NZ_FWXV01000003.1"/>
</dbReference>
<protein>
    <recommendedName>
        <fullName evidence="1">DUF4365 domain-containing protein</fullName>
    </recommendedName>
</protein>
<evidence type="ECO:0000259" key="1">
    <source>
        <dbReference type="Pfam" id="PF14280"/>
    </source>
</evidence>